<sequence length="58" mass="6714">MLIIIQKLNEKMMTIKDASIDIIIRANSEMGSPKMTACFLMFLYTSNCFTIPRLKLDR</sequence>
<evidence type="ECO:0000313" key="2">
    <source>
        <dbReference type="Proteomes" id="UP000204551"/>
    </source>
</evidence>
<proteinExistence type="predicted"/>
<dbReference type="KEGG" id="aalg:AREALGSMS7_01102"/>
<gene>
    <name evidence="1" type="ORF">AREALGSMS7_01102</name>
</gene>
<dbReference type="AlphaFoldDB" id="A0A221UTD6"/>
<name>A0A221UTD6_9FLAO</name>
<organism evidence="1 2">
    <name type="scientific">Arenibacter algicola</name>
    <dbReference type="NCBI Taxonomy" id="616991"/>
    <lineage>
        <taxon>Bacteria</taxon>
        <taxon>Pseudomonadati</taxon>
        <taxon>Bacteroidota</taxon>
        <taxon>Flavobacteriia</taxon>
        <taxon>Flavobacteriales</taxon>
        <taxon>Flavobacteriaceae</taxon>
        <taxon>Arenibacter</taxon>
    </lineage>
</organism>
<accession>A0A221UTD6</accession>
<dbReference type="EMBL" id="CP022515">
    <property type="protein sequence ID" value="ASO04577.1"/>
    <property type="molecule type" value="Genomic_DNA"/>
</dbReference>
<protein>
    <submittedName>
        <fullName evidence="1">Uncharacterized protein</fullName>
    </submittedName>
</protein>
<dbReference type="Proteomes" id="UP000204551">
    <property type="component" value="Chromosome"/>
</dbReference>
<evidence type="ECO:0000313" key="1">
    <source>
        <dbReference type="EMBL" id="ASO04577.1"/>
    </source>
</evidence>
<reference evidence="1 2" key="1">
    <citation type="submission" date="2017-07" db="EMBL/GenBank/DDBJ databases">
        <title>Genome Sequence of Arenibacter algicola Strain SMS7 Isolated from a culture of the Diatom Skeletonema marinoi.</title>
        <authorList>
            <person name="Topel M."/>
            <person name="Pinder M.I.M."/>
            <person name="Johansson O.N."/>
            <person name="Kourtchenko O."/>
            <person name="Godhe A."/>
            <person name="Clarke A.K."/>
        </authorList>
    </citation>
    <scope>NUCLEOTIDE SEQUENCE [LARGE SCALE GENOMIC DNA]</scope>
    <source>
        <strain evidence="1 2">SMS7</strain>
    </source>
</reference>